<name>A0A9D1SWX4_9FIRM</name>
<keyword evidence="1" id="KW-0472">Membrane</keyword>
<protein>
    <submittedName>
        <fullName evidence="2">Uncharacterized protein</fullName>
    </submittedName>
</protein>
<evidence type="ECO:0000256" key="1">
    <source>
        <dbReference type="SAM" id="Phobius"/>
    </source>
</evidence>
<evidence type="ECO:0000313" key="3">
    <source>
        <dbReference type="Proteomes" id="UP000886891"/>
    </source>
</evidence>
<comment type="caution">
    <text evidence="2">The sequence shown here is derived from an EMBL/GenBank/DDBJ whole genome shotgun (WGS) entry which is preliminary data.</text>
</comment>
<reference evidence="2" key="1">
    <citation type="submission" date="2020-10" db="EMBL/GenBank/DDBJ databases">
        <authorList>
            <person name="Gilroy R."/>
        </authorList>
    </citation>
    <scope>NUCLEOTIDE SEQUENCE</scope>
    <source>
        <strain evidence="2">23406</strain>
    </source>
</reference>
<feature type="transmembrane region" description="Helical" evidence="1">
    <location>
        <begin position="20"/>
        <end position="41"/>
    </location>
</feature>
<evidence type="ECO:0000313" key="2">
    <source>
        <dbReference type="EMBL" id="HIU99588.1"/>
    </source>
</evidence>
<accession>A0A9D1SWX4</accession>
<keyword evidence="1" id="KW-0812">Transmembrane</keyword>
<keyword evidence="1" id="KW-1133">Transmembrane helix</keyword>
<reference evidence="2" key="2">
    <citation type="journal article" date="2021" name="PeerJ">
        <title>Extensive microbial diversity within the chicken gut microbiome revealed by metagenomics and culture.</title>
        <authorList>
            <person name="Gilroy R."/>
            <person name="Ravi A."/>
            <person name="Getino M."/>
            <person name="Pursley I."/>
            <person name="Horton D.L."/>
            <person name="Alikhan N.F."/>
            <person name="Baker D."/>
            <person name="Gharbi K."/>
            <person name="Hall N."/>
            <person name="Watson M."/>
            <person name="Adriaenssens E.M."/>
            <person name="Foster-Nyarko E."/>
            <person name="Jarju S."/>
            <person name="Secka A."/>
            <person name="Antonio M."/>
            <person name="Oren A."/>
            <person name="Chaudhuri R.R."/>
            <person name="La Ragione R."/>
            <person name="Hildebrand F."/>
            <person name="Pallen M.J."/>
        </authorList>
    </citation>
    <scope>NUCLEOTIDE SEQUENCE</scope>
    <source>
        <strain evidence="2">23406</strain>
    </source>
</reference>
<feature type="transmembrane region" description="Helical" evidence="1">
    <location>
        <begin position="47"/>
        <end position="72"/>
    </location>
</feature>
<gene>
    <name evidence="2" type="ORF">IAB14_00555</name>
</gene>
<organism evidence="2 3">
    <name type="scientific">Candidatus Stercoripulliclostridium merdipullorum</name>
    <dbReference type="NCBI Taxonomy" id="2840952"/>
    <lineage>
        <taxon>Bacteria</taxon>
        <taxon>Bacillati</taxon>
        <taxon>Bacillota</taxon>
        <taxon>Clostridia</taxon>
        <taxon>Eubacteriales</taxon>
        <taxon>Candidatus Stercoripulliclostridium</taxon>
    </lineage>
</organism>
<feature type="transmembrane region" description="Helical" evidence="1">
    <location>
        <begin position="176"/>
        <end position="193"/>
    </location>
</feature>
<feature type="transmembrane region" description="Helical" evidence="1">
    <location>
        <begin position="199"/>
        <end position="217"/>
    </location>
</feature>
<dbReference type="EMBL" id="DVOH01000007">
    <property type="protein sequence ID" value="HIU99588.1"/>
    <property type="molecule type" value="Genomic_DNA"/>
</dbReference>
<dbReference type="AlphaFoldDB" id="A0A9D1SWX4"/>
<feature type="transmembrane region" description="Helical" evidence="1">
    <location>
        <begin position="151"/>
        <end position="169"/>
    </location>
</feature>
<sequence length="263" mass="28486">MKQYKQLGFEDSLHFLGRIFTAISLVVICLVPVVYCIAANVMPDWKVVLGCALFIVGYMAIGLIEAVSYAPLLGTGGQYLSFITGNISNLKLPCALNAQTILKTEQGSEEQEVITTIAISVSSIVTTVIIAIGLIPLALWQSDIVRVLEPVTPYVIPSIFGGLGVVLLSRYFKLTIIPFAICLVVCIVAFAIGRDLGQSTMITVGMVISLIAGTLIYRRDRKKSGDAPAKKQGGFKARFIKKVQNAVDRTETQDAPEDDNQTK</sequence>
<feature type="transmembrane region" description="Helical" evidence="1">
    <location>
        <begin position="113"/>
        <end position="139"/>
    </location>
</feature>
<proteinExistence type="predicted"/>
<dbReference type="Proteomes" id="UP000886891">
    <property type="component" value="Unassembled WGS sequence"/>
</dbReference>